<evidence type="ECO:0000313" key="2">
    <source>
        <dbReference type="EMBL" id="KAF5829017.1"/>
    </source>
</evidence>
<comment type="caution">
    <text evidence="2">The sequence shown here is derived from an EMBL/GenBank/DDBJ whole genome shotgun (WGS) entry which is preliminary data.</text>
</comment>
<dbReference type="Proteomes" id="UP000815325">
    <property type="component" value="Unassembled WGS sequence"/>
</dbReference>
<dbReference type="InterPro" id="IPR011009">
    <property type="entry name" value="Kinase-like_dom_sf"/>
</dbReference>
<dbReference type="InterPro" id="IPR000719">
    <property type="entry name" value="Prot_kinase_dom"/>
</dbReference>
<organism evidence="2 3">
    <name type="scientific">Dunaliella salina</name>
    <name type="common">Green alga</name>
    <name type="synonym">Protococcus salinus</name>
    <dbReference type="NCBI Taxonomy" id="3046"/>
    <lineage>
        <taxon>Eukaryota</taxon>
        <taxon>Viridiplantae</taxon>
        <taxon>Chlorophyta</taxon>
        <taxon>core chlorophytes</taxon>
        <taxon>Chlorophyceae</taxon>
        <taxon>CS clade</taxon>
        <taxon>Chlamydomonadales</taxon>
        <taxon>Dunaliellaceae</taxon>
        <taxon>Dunaliella</taxon>
    </lineage>
</organism>
<dbReference type="SMART" id="SM00220">
    <property type="entry name" value="S_TKc"/>
    <property type="match status" value="1"/>
</dbReference>
<dbReference type="Gene3D" id="1.10.510.10">
    <property type="entry name" value="Transferase(Phosphotransferase) domain 1"/>
    <property type="match status" value="1"/>
</dbReference>
<feature type="domain" description="Protein kinase" evidence="1">
    <location>
        <begin position="1"/>
        <end position="171"/>
    </location>
</feature>
<dbReference type="PANTHER" id="PTHR24361">
    <property type="entry name" value="MITOGEN-ACTIVATED KINASE KINASE KINASE"/>
    <property type="match status" value="1"/>
</dbReference>
<protein>
    <submittedName>
        <fullName evidence="2">Kinase-like domain-containing protein</fullName>
    </submittedName>
</protein>
<evidence type="ECO:0000313" key="3">
    <source>
        <dbReference type="Proteomes" id="UP000815325"/>
    </source>
</evidence>
<name>A0ABQ7G350_DUNSA</name>
<dbReference type="PANTHER" id="PTHR24361:SF678">
    <property type="entry name" value="SPORULATION-SPECIFIC PROTEIN 1"/>
    <property type="match status" value="1"/>
</dbReference>
<proteinExistence type="predicted"/>
<gene>
    <name evidence="2" type="ORF">DUNSADRAFT_16696</name>
</gene>
<dbReference type="PROSITE" id="PS50011">
    <property type="entry name" value="PROTEIN_KINASE_DOM"/>
    <property type="match status" value="1"/>
</dbReference>
<dbReference type="SUPFAM" id="SSF56112">
    <property type="entry name" value="Protein kinase-like (PK-like)"/>
    <property type="match status" value="1"/>
</dbReference>
<reference evidence="2" key="1">
    <citation type="submission" date="2017-08" db="EMBL/GenBank/DDBJ databases">
        <authorList>
            <person name="Polle J.E."/>
            <person name="Barry K."/>
            <person name="Cushman J."/>
            <person name="Schmutz J."/>
            <person name="Tran D."/>
            <person name="Hathwaick L.T."/>
            <person name="Yim W.C."/>
            <person name="Jenkins J."/>
            <person name="Mckie-Krisberg Z.M."/>
            <person name="Prochnik S."/>
            <person name="Lindquist E."/>
            <person name="Dockter R.B."/>
            <person name="Adam C."/>
            <person name="Molina H."/>
            <person name="Bunkerborg J."/>
            <person name="Jin E."/>
            <person name="Buchheim M."/>
            <person name="Magnuson J."/>
        </authorList>
    </citation>
    <scope>NUCLEOTIDE SEQUENCE</scope>
    <source>
        <strain evidence="2">CCAP 19/18</strain>
    </source>
</reference>
<sequence>MAMGLLELHTKGIVFEDMKPSNVMLDAASRAFLADFGVSKPMRDLSKVYTKNAAGTYLFMPPEKLRPRSGANVHVGFAADIWSFGITVLQLLLSNLDAPYGPGIDIPDIVFMLHVDKEAPRVPAVPDAPELQHTLQACLSLDHKERPSAAQLVQALQRVSRQLEAATHTSVNAAQGSSVVLAEVRALSEALKAQLAAPEARAAAAERKLAEEARQRQGMAREVEQPETDITPLQFEKKNILQALNDSLSQVVSIVKYYEDQIEDLSNLNPNSMRLRGKEQLRDQATDLKMKVEEVITRVSEIDELER</sequence>
<accession>A0ABQ7G350</accession>
<dbReference type="EMBL" id="MU070215">
    <property type="protein sequence ID" value="KAF5829017.1"/>
    <property type="molecule type" value="Genomic_DNA"/>
</dbReference>
<dbReference type="InterPro" id="IPR053235">
    <property type="entry name" value="Ser_Thr_kinase"/>
</dbReference>
<keyword evidence="3" id="KW-1185">Reference proteome</keyword>
<evidence type="ECO:0000259" key="1">
    <source>
        <dbReference type="PROSITE" id="PS50011"/>
    </source>
</evidence>
<dbReference type="Pfam" id="PF00069">
    <property type="entry name" value="Pkinase"/>
    <property type="match status" value="1"/>
</dbReference>